<dbReference type="OrthoDB" id="9784166at2"/>
<protein>
    <submittedName>
        <fullName evidence="2">tRNA (Adenosine(37)-N6)-threonylcarbamoyltransferase complex dimerization subunit type 1 TsaB</fullName>
    </submittedName>
</protein>
<keyword evidence="3" id="KW-1185">Reference proteome</keyword>
<evidence type="ECO:0000313" key="2">
    <source>
        <dbReference type="EMBL" id="PTL37419.1"/>
    </source>
</evidence>
<dbReference type="InterPro" id="IPR022496">
    <property type="entry name" value="T6A_TsaB"/>
</dbReference>
<dbReference type="GO" id="GO:0016740">
    <property type="term" value="F:transferase activity"/>
    <property type="evidence" value="ECO:0007669"/>
    <property type="project" value="UniProtKB-KW"/>
</dbReference>
<dbReference type="InterPro" id="IPR000905">
    <property type="entry name" value="Gcp-like_dom"/>
</dbReference>
<evidence type="ECO:0000259" key="1">
    <source>
        <dbReference type="Pfam" id="PF00814"/>
    </source>
</evidence>
<evidence type="ECO:0000313" key="3">
    <source>
        <dbReference type="Proteomes" id="UP000240509"/>
    </source>
</evidence>
<dbReference type="SUPFAM" id="SSF53067">
    <property type="entry name" value="Actin-like ATPase domain"/>
    <property type="match status" value="2"/>
</dbReference>
<accession>A0A2T4U1Y7</accession>
<comment type="caution">
    <text evidence="2">The sequence shown here is derived from an EMBL/GenBank/DDBJ whole genome shotgun (WGS) entry which is preliminary data.</text>
</comment>
<dbReference type="RefSeq" id="WP_107586339.1">
    <property type="nucleotide sequence ID" value="NZ_PZJJ01000053.1"/>
</dbReference>
<reference evidence="2 3" key="1">
    <citation type="submission" date="2018-03" db="EMBL/GenBank/DDBJ databases">
        <title>Alkalicoccus saliphilus sp. nov., isolated from a mineral pool.</title>
        <authorList>
            <person name="Zhao B."/>
        </authorList>
    </citation>
    <scope>NUCLEOTIDE SEQUENCE [LARGE SCALE GENOMIC DNA]</scope>
    <source>
        <strain evidence="2 3">6AG</strain>
    </source>
</reference>
<dbReference type="Pfam" id="PF00814">
    <property type="entry name" value="TsaD"/>
    <property type="match status" value="1"/>
</dbReference>
<gene>
    <name evidence="2" type="primary">tsaB</name>
    <name evidence="2" type="ORF">C6Y45_16580</name>
</gene>
<dbReference type="NCBIfam" id="TIGR03725">
    <property type="entry name" value="T6A_YeaZ"/>
    <property type="match status" value="1"/>
</dbReference>
<dbReference type="PANTHER" id="PTHR11735:SF11">
    <property type="entry name" value="TRNA THREONYLCARBAMOYLADENOSINE BIOSYNTHESIS PROTEIN TSAB"/>
    <property type="match status" value="1"/>
</dbReference>
<dbReference type="EMBL" id="PZJJ01000053">
    <property type="protein sequence ID" value="PTL37419.1"/>
    <property type="molecule type" value="Genomic_DNA"/>
</dbReference>
<dbReference type="InterPro" id="IPR043129">
    <property type="entry name" value="ATPase_NBD"/>
</dbReference>
<sequence>MKLLAVDTSTYVMGAALTENSRPVAEYITHVKKNHSIRLMPAVRSIMQETGWKPGNLDAVAAAEGPGSYTGVRIGVTTAKSMAWALGIPVIGVSSLEVLAFNGRYTGGIISPFFDARRGQVFTGLYRWENGRLVQLKEDRIILHEEWLEEIRRLGEPVTALSPDVEKHEDLLQEKLGPLYTPAVPQDHLPRPSSLACLAADKEGTAAHLFSPNYLRLAEAEAKWREKQKEQQHERK</sequence>
<feature type="domain" description="Gcp-like" evidence="1">
    <location>
        <begin position="31"/>
        <end position="224"/>
    </location>
</feature>
<dbReference type="AlphaFoldDB" id="A0A2T4U1Y7"/>
<dbReference type="CDD" id="cd24032">
    <property type="entry name" value="ASKHA_NBD_TsaB"/>
    <property type="match status" value="1"/>
</dbReference>
<dbReference type="PANTHER" id="PTHR11735">
    <property type="entry name" value="TRNA N6-ADENOSINE THREONYLCARBAMOYLTRANSFERASE"/>
    <property type="match status" value="1"/>
</dbReference>
<proteinExistence type="predicted"/>
<organism evidence="2 3">
    <name type="scientific">Alkalicoccus saliphilus</name>
    <dbReference type="NCBI Taxonomy" id="200989"/>
    <lineage>
        <taxon>Bacteria</taxon>
        <taxon>Bacillati</taxon>
        <taxon>Bacillota</taxon>
        <taxon>Bacilli</taxon>
        <taxon>Bacillales</taxon>
        <taxon>Bacillaceae</taxon>
        <taxon>Alkalicoccus</taxon>
    </lineage>
</organism>
<dbReference type="GO" id="GO:0002949">
    <property type="term" value="P:tRNA threonylcarbamoyladenosine modification"/>
    <property type="evidence" value="ECO:0007669"/>
    <property type="project" value="InterPro"/>
</dbReference>
<name>A0A2T4U1Y7_9BACI</name>
<dbReference type="Gene3D" id="3.30.420.40">
    <property type="match status" value="2"/>
</dbReference>
<keyword evidence="2" id="KW-0808">Transferase</keyword>
<dbReference type="GO" id="GO:0005829">
    <property type="term" value="C:cytosol"/>
    <property type="evidence" value="ECO:0007669"/>
    <property type="project" value="TreeGrafter"/>
</dbReference>
<dbReference type="Proteomes" id="UP000240509">
    <property type="component" value="Unassembled WGS sequence"/>
</dbReference>